<dbReference type="AlphaFoldDB" id="A0AAF0AMD0"/>
<evidence type="ECO:0000256" key="19">
    <source>
        <dbReference type="PIRSR" id="PIRSR006268-2"/>
    </source>
</evidence>
<gene>
    <name evidence="21" type="ORF">O6P33_06135</name>
</gene>
<keyword evidence="7 18" id="KW-0808">Transferase</keyword>
<dbReference type="PANTHER" id="PTHR30040:SF2">
    <property type="entry name" value="FAD:PROTEIN FMN TRANSFERASE"/>
    <property type="match status" value="1"/>
</dbReference>
<dbReference type="InterPro" id="IPR003374">
    <property type="entry name" value="ApbE-like_sf"/>
</dbReference>
<reference evidence="21 22" key="1">
    <citation type="submission" date="2022-12" db="EMBL/GenBank/DDBJ databases">
        <title>Coexistence and Characterization of a Novel Tigecycline Resistance gene tet(X) variant and blaNDM-1 in a Pseudomonas caeni Isolate of Chicken Origin.</title>
        <authorList>
            <person name="Lu X."/>
            <person name="Zhang L."/>
            <person name="Li R."/>
            <person name="Wang Z."/>
        </authorList>
    </citation>
    <scope>NUCLEOTIDE SEQUENCE [LARGE SCALE GENOMIC DNA]</scope>
    <source>
        <strain evidence="21 22">CE14</strain>
    </source>
</reference>
<evidence type="ECO:0000256" key="16">
    <source>
        <dbReference type="ARBA" id="ARBA00048540"/>
    </source>
</evidence>
<name>A0AAF0AMD0_9GAMM</name>
<sequence>MLRNLLQGACLVSILVVTLSACENNAERIEVLSGPAQGSTYTIKYVSSPTTPKADAMGVAVQGILDEVDRQMSTYRLDSDIARFNQSPAKTCMKMPQPVLDLVQYGYELSTLSDGAFDLTLGPLLNVWGFGPQSRGKQVPSAQEIAAAKAQTGYKHVRVVGDQLCKDADVQVDLNSIAAGYTVDRISERFAELNVDNYMIEVTGELIAVGRKPDGSPWRIALEQPLGDGQRVIQQILELDGYGVNTSGDYRNYFEEGGVRFSHTLDPRVGAPISHRLASVTVIDRSTLHADGLGTLLLVLGPERGLAFAEEHGIAAFFVLRDDDGFVTQVSSEFSRIFPEGGNQ</sequence>
<evidence type="ECO:0000256" key="10">
    <source>
        <dbReference type="ARBA" id="ARBA00022827"/>
    </source>
</evidence>
<dbReference type="GO" id="GO:0046872">
    <property type="term" value="F:metal ion binding"/>
    <property type="evidence" value="ECO:0007669"/>
    <property type="project" value="UniProtKB-UniRule"/>
</dbReference>
<dbReference type="PIRSF" id="PIRSF006268">
    <property type="entry name" value="ApbE"/>
    <property type="match status" value="1"/>
</dbReference>
<comment type="similarity">
    <text evidence="1 18 20">Belongs to the ApbE family.</text>
</comment>
<evidence type="ECO:0000256" key="9">
    <source>
        <dbReference type="ARBA" id="ARBA00022729"/>
    </source>
</evidence>
<dbReference type="FunFam" id="3.10.520.10:FF:000001">
    <property type="entry name" value="FAD:protein FMN transferase"/>
    <property type="match status" value="1"/>
</dbReference>
<evidence type="ECO:0000313" key="21">
    <source>
        <dbReference type="EMBL" id="WBE26398.1"/>
    </source>
</evidence>
<keyword evidence="22" id="KW-1185">Reference proteome</keyword>
<keyword evidence="10 18" id="KW-0274">FAD</keyword>
<dbReference type="InterPro" id="IPR024932">
    <property type="entry name" value="ApbE"/>
</dbReference>
<dbReference type="RefSeq" id="WP_269819320.1">
    <property type="nucleotide sequence ID" value="NZ_CP114976.1"/>
</dbReference>
<proteinExistence type="inferred from homology"/>
<evidence type="ECO:0000256" key="4">
    <source>
        <dbReference type="ARBA" id="ARBA00022475"/>
    </source>
</evidence>
<evidence type="ECO:0000256" key="3">
    <source>
        <dbReference type="ARBA" id="ARBA00016337"/>
    </source>
</evidence>
<dbReference type="Gene3D" id="3.10.520.10">
    <property type="entry name" value="ApbE-like domains"/>
    <property type="match status" value="1"/>
</dbReference>
<accession>A0AAF0AMD0</accession>
<feature type="binding site" evidence="19">
    <location>
        <position position="291"/>
    </location>
    <ligand>
        <name>Mg(2+)</name>
        <dbReference type="ChEBI" id="CHEBI:18420"/>
    </ligand>
</feature>
<dbReference type="EMBL" id="CP114976">
    <property type="protein sequence ID" value="WBE26398.1"/>
    <property type="molecule type" value="Genomic_DNA"/>
</dbReference>
<evidence type="ECO:0000256" key="6">
    <source>
        <dbReference type="ARBA" id="ARBA00022630"/>
    </source>
</evidence>
<dbReference type="Proteomes" id="UP001212189">
    <property type="component" value="Chromosome"/>
</dbReference>
<evidence type="ECO:0000256" key="8">
    <source>
        <dbReference type="ARBA" id="ARBA00022723"/>
    </source>
</evidence>
<comment type="catalytic activity">
    <reaction evidence="16 18 20">
        <text>L-threonyl-[protein] + FAD = FMN-L-threonyl-[protein] + AMP + H(+)</text>
        <dbReference type="Rhea" id="RHEA:36847"/>
        <dbReference type="Rhea" id="RHEA-COMP:11060"/>
        <dbReference type="Rhea" id="RHEA-COMP:11061"/>
        <dbReference type="ChEBI" id="CHEBI:15378"/>
        <dbReference type="ChEBI" id="CHEBI:30013"/>
        <dbReference type="ChEBI" id="CHEBI:57692"/>
        <dbReference type="ChEBI" id="CHEBI:74257"/>
        <dbReference type="ChEBI" id="CHEBI:456215"/>
        <dbReference type="EC" id="2.7.1.180"/>
    </reaction>
</comment>
<evidence type="ECO:0000256" key="11">
    <source>
        <dbReference type="ARBA" id="ARBA00022842"/>
    </source>
</evidence>
<feature type="binding site" evidence="19">
    <location>
        <position position="295"/>
    </location>
    <ligand>
        <name>Mg(2+)</name>
        <dbReference type="ChEBI" id="CHEBI:18420"/>
    </ligand>
</feature>
<comment type="function">
    <text evidence="20">Flavin transferase that catalyzes the transfer of the FMN moiety of FAD and its covalent binding to the hydroxyl group of a threonine residue in a target flavoprotein.</text>
</comment>
<keyword evidence="9" id="KW-0732">Signal</keyword>
<keyword evidence="13" id="KW-0564">Palmitate</keyword>
<feature type="binding site" evidence="19">
    <location>
        <position position="176"/>
    </location>
    <ligand>
        <name>Mg(2+)</name>
        <dbReference type="ChEBI" id="CHEBI:18420"/>
    </ligand>
</feature>
<dbReference type="PANTHER" id="PTHR30040">
    <property type="entry name" value="THIAMINE BIOSYNTHESIS LIPOPROTEIN APBE"/>
    <property type="match status" value="1"/>
</dbReference>
<evidence type="ECO:0000256" key="17">
    <source>
        <dbReference type="ARBA" id="ARBA00060485"/>
    </source>
</evidence>
<evidence type="ECO:0000256" key="1">
    <source>
        <dbReference type="ARBA" id="ARBA00008282"/>
    </source>
</evidence>
<keyword evidence="6 18" id="KW-0285">Flavoprotein</keyword>
<dbReference type="EC" id="2.7.1.180" evidence="2 18"/>
<keyword evidence="5 20" id="KW-0997">Cell inner membrane</keyword>
<evidence type="ECO:0000256" key="14">
    <source>
        <dbReference type="ARBA" id="ARBA00023288"/>
    </source>
</evidence>
<evidence type="ECO:0000256" key="20">
    <source>
        <dbReference type="RuleBase" id="RU363002"/>
    </source>
</evidence>
<dbReference type="GO" id="GO:0005886">
    <property type="term" value="C:plasma membrane"/>
    <property type="evidence" value="ECO:0007669"/>
    <property type="project" value="UniProtKB-SubCell"/>
</dbReference>
<evidence type="ECO:0000256" key="15">
    <source>
        <dbReference type="ARBA" id="ARBA00031306"/>
    </source>
</evidence>
<evidence type="ECO:0000256" key="5">
    <source>
        <dbReference type="ARBA" id="ARBA00022519"/>
    </source>
</evidence>
<comment type="cofactor">
    <cofactor evidence="19">
        <name>Mg(2+)</name>
        <dbReference type="ChEBI" id="CHEBI:18420"/>
    </cofactor>
    <cofactor evidence="19">
        <name>Mn(2+)</name>
        <dbReference type="ChEBI" id="CHEBI:29035"/>
    </cofactor>
    <text evidence="19">Magnesium. Can also use manganese.</text>
</comment>
<dbReference type="SUPFAM" id="SSF143631">
    <property type="entry name" value="ApbE-like"/>
    <property type="match status" value="1"/>
</dbReference>
<keyword evidence="12" id="KW-0472">Membrane</keyword>
<dbReference type="GO" id="GO:0016740">
    <property type="term" value="F:transferase activity"/>
    <property type="evidence" value="ECO:0007669"/>
    <property type="project" value="UniProtKB-UniRule"/>
</dbReference>
<comment type="subcellular location">
    <subcellularLocation>
        <location evidence="17 20">Cell inner membrane</location>
        <topology evidence="17 20">Lipid-anchor</topology>
        <orientation evidence="17 20">Periplasmic side</orientation>
    </subcellularLocation>
</comment>
<evidence type="ECO:0000256" key="2">
    <source>
        <dbReference type="ARBA" id="ARBA00011955"/>
    </source>
</evidence>
<evidence type="ECO:0000256" key="18">
    <source>
        <dbReference type="PIRNR" id="PIRNR006268"/>
    </source>
</evidence>
<dbReference type="KEGG" id="dce:O6P33_06135"/>
<evidence type="ECO:0000256" key="12">
    <source>
        <dbReference type="ARBA" id="ARBA00023136"/>
    </source>
</evidence>
<evidence type="ECO:0000313" key="22">
    <source>
        <dbReference type="Proteomes" id="UP001212189"/>
    </source>
</evidence>
<keyword evidence="4" id="KW-1003">Cell membrane</keyword>
<organism evidence="21 22">
    <name type="scientific">Denitrificimonas caeni</name>
    <dbReference type="NCBI Taxonomy" id="521720"/>
    <lineage>
        <taxon>Bacteria</taxon>
        <taxon>Pseudomonadati</taxon>
        <taxon>Pseudomonadota</taxon>
        <taxon>Gammaproteobacteria</taxon>
        <taxon>Pseudomonadales</taxon>
        <taxon>Pseudomonadaceae</taxon>
        <taxon>Denitrificimonas</taxon>
    </lineage>
</organism>
<protein>
    <recommendedName>
        <fullName evidence="3 18">FAD:protein FMN transferase</fullName>
        <ecNumber evidence="2 18">2.7.1.180</ecNumber>
    </recommendedName>
    <alternativeName>
        <fullName evidence="15 18">Flavin transferase</fullName>
    </alternativeName>
</protein>
<keyword evidence="8 18" id="KW-0479">Metal-binding</keyword>
<keyword evidence="14 20" id="KW-0449">Lipoprotein</keyword>
<evidence type="ECO:0000256" key="13">
    <source>
        <dbReference type="ARBA" id="ARBA00023139"/>
    </source>
</evidence>
<evidence type="ECO:0000256" key="7">
    <source>
        <dbReference type="ARBA" id="ARBA00022679"/>
    </source>
</evidence>
<dbReference type="Pfam" id="PF02424">
    <property type="entry name" value="ApbE"/>
    <property type="match status" value="1"/>
</dbReference>
<dbReference type="PROSITE" id="PS51257">
    <property type="entry name" value="PROKAR_LIPOPROTEIN"/>
    <property type="match status" value="1"/>
</dbReference>
<keyword evidence="11 18" id="KW-0460">Magnesium</keyword>